<dbReference type="Proteomes" id="UP000215861">
    <property type="component" value="Unassembled WGS sequence"/>
</dbReference>
<protein>
    <recommendedName>
        <fullName evidence="3">Integrase</fullName>
    </recommendedName>
</protein>
<name>A0A267A0S8_PSEFR</name>
<proteinExistence type="predicted"/>
<organism evidence="1 2">
    <name type="scientific">Pseudomonas fragi</name>
    <dbReference type="NCBI Taxonomy" id="296"/>
    <lineage>
        <taxon>Bacteria</taxon>
        <taxon>Pseudomonadati</taxon>
        <taxon>Pseudomonadota</taxon>
        <taxon>Gammaproteobacteria</taxon>
        <taxon>Pseudomonadales</taxon>
        <taxon>Pseudomonadaceae</taxon>
        <taxon>Pseudomonas</taxon>
    </lineage>
</organism>
<accession>A0A267A0S8</accession>
<sequence>MLHAAANLGLDLPQLNLGVGRTEARNPKVTSPLIDGTYDAVKYALTTHVNKLYEKIEFRKRVESAHPYTMEEVLAPVNRKYSRAEFFEWVQMCLDNELPLLNLPIRWRIKASNDEELQGLLQGKQIRSKIMKIYEAEGSQYIVENPKDHFQARLFHHWNPDPARLVKTFLENGFPMYISKEELASRYTFEANMSLKTCKNIVDVILLRLTHFRHKKYPIQVSNTDEFLRMYYPSIVDMACIVMFIMLQSNWNKETVLAIDFSNLEHPLTGAVKEAVAVIQSEKNRSQGIGKPFYAPKEIIAVSSKVDAYSSYNLVKLANELSKPLAGLAFDAIPFIMTEDDLNQLFLCIKEKKNWGMRGGRHTSIAYSKAFNQGVTEFLREYPIYEKGERLTKTSQLTKRLRATWAYQQQQEHGTSLGLLALQMGHADLLVTDEHYTSSPEALRAANQRLRSELETLLDLFRQGQYQGLLGYAEVKAVDLPMKVFHIPGMEKALWACMNQRNPTWPGARNYVKPGERCYSIRNCLHCKQCNIFDDSAPFLIQRQIHLEEILDDPQEGESDYSNTFSTELKIISSILDNWDDPELIREASRYQRRNSPLLPRDLEILQVIFEEEDMQ</sequence>
<evidence type="ECO:0008006" key="3">
    <source>
        <dbReference type="Google" id="ProtNLM"/>
    </source>
</evidence>
<gene>
    <name evidence="1" type="ORF">CJU81_21795</name>
</gene>
<evidence type="ECO:0000313" key="2">
    <source>
        <dbReference type="Proteomes" id="UP000215861"/>
    </source>
</evidence>
<dbReference type="EMBL" id="NQKQ01000034">
    <property type="protein sequence ID" value="PAA05394.1"/>
    <property type="molecule type" value="Genomic_DNA"/>
</dbReference>
<evidence type="ECO:0000313" key="1">
    <source>
        <dbReference type="EMBL" id="PAA05394.1"/>
    </source>
</evidence>
<dbReference type="AlphaFoldDB" id="A0A267A0S8"/>
<comment type="caution">
    <text evidence="1">The sequence shown here is derived from an EMBL/GenBank/DDBJ whole genome shotgun (WGS) entry which is preliminary data.</text>
</comment>
<reference evidence="1 2" key="1">
    <citation type="submission" date="2017-08" db="EMBL/GenBank/DDBJ databases">
        <title>Genomic and metabolic characterisation of spoilage-associated Pseudomonas species.</title>
        <authorList>
            <person name="Stanborough T."/>
            <person name="Fegan N."/>
            <person name="Powell S.M."/>
            <person name="Singh T."/>
            <person name="Tamplin M.L."/>
            <person name="Chandry P.S."/>
        </authorList>
    </citation>
    <scope>NUCLEOTIDE SEQUENCE [LARGE SCALE GENOMIC DNA]</scope>
    <source>
        <strain evidence="1 2">F1801</strain>
    </source>
</reference>